<evidence type="ECO:0000313" key="1">
    <source>
        <dbReference type="EMBL" id="QDV86841.1"/>
    </source>
</evidence>
<dbReference type="EMBL" id="CP036432">
    <property type="protein sequence ID" value="QDV86841.1"/>
    <property type="molecule type" value="Genomic_DNA"/>
</dbReference>
<sequence>MLGGDGALRGTPERQAGAGFLNPLAAGRQRFDTAAVLISCGPLSDPQAHDSPVTRVVWLKGVVLLLKDDSIQSHDASIVASRAALDAGSDDGLELAAPPSGNAVKHLFPAFFEVLAAGRKPSGPSSFLKYRRARALPLKKCFAALPSGVVGGRGRVVRRWRCALGLTTSFYNLHCVNAAEHRLEVVPASPNRLPSRWVIGFAVLMTAESRQCIEEIVN</sequence>
<evidence type="ECO:0000313" key="2">
    <source>
        <dbReference type="Proteomes" id="UP000318081"/>
    </source>
</evidence>
<name>A0ABX5XZZ1_9BACT</name>
<dbReference type="Proteomes" id="UP000318081">
    <property type="component" value="Chromosome"/>
</dbReference>
<reference evidence="1 2" key="1">
    <citation type="submission" date="2019-02" db="EMBL/GenBank/DDBJ databases">
        <title>Deep-cultivation of Planctomycetes and their phenomic and genomic characterization uncovers novel biology.</title>
        <authorList>
            <person name="Wiegand S."/>
            <person name="Jogler M."/>
            <person name="Boedeker C."/>
            <person name="Pinto D."/>
            <person name="Vollmers J."/>
            <person name="Rivas-Marin E."/>
            <person name="Kohn T."/>
            <person name="Peeters S.H."/>
            <person name="Heuer A."/>
            <person name="Rast P."/>
            <person name="Oberbeckmann S."/>
            <person name="Bunk B."/>
            <person name="Jeske O."/>
            <person name="Meyerdierks A."/>
            <person name="Storesund J.E."/>
            <person name="Kallscheuer N."/>
            <person name="Luecker S."/>
            <person name="Lage O.M."/>
            <person name="Pohl T."/>
            <person name="Merkel B.J."/>
            <person name="Hornburger P."/>
            <person name="Mueller R.-W."/>
            <person name="Bruemmer F."/>
            <person name="Labrenz M."/>
            <person name="Spormann A.M."/>
            <person name="Op den Camp H."/>
            <person name="Overmann J."/>
            <person name="Amann R."/>
            <person name="Jetten M.S.M."/>
            <person name="Mascher T."/>
            <person name="Medema M.H."/>
            <person name="Devos D.P."/>
            <person name="Kaster A.-K."/>
            <person name="Ovreas L."/>
            <person name="Rohde M."/>
            <person name="Galperin M.Y."/>
            <person name="Jogler C."/>
        </authorList>
    </citation>
    <scope>NUCLEOTIDE SEQUENCE [LARGE SCALE GENOMIC DNA]</scope>
    <source>
        <strain evidence="1 2">TBK1r</strain>
    </source>
</reference>
<accession>A0ABX5XZZ1</accession>
<protein>
    <submittedName>
        <fullName evidence="1">Uncharacterized protein</fullName>
    </submittedName>
</protein>
<keyword evidence="2" id="KW-1185">Reference proteome</keyword>
<gene>
    <name evidence="1" type="ORF">TBK1r_58660</name>
</gene>
<organism evidence="1 2">
    <name type="scientific">Stieleria magnilauensis</name>
    <dbReference type="NCBI Taxonomy" id="2527963"/>
    <lineage>
        <taxon>Bacteria</taxon>
        <taxon>Pseudomonadati</taxon>
        <taxon>Planctomycetota</taxon>
        <taxon>Planctomycetia</taxon>
        <taxon>Pirellulales</taxon>
        <taxon>Pirellulaceae</taxon>
        <taxon>Stieleria</taxon>
    </lineage>
</organism>
<proteinExistence type="predicted"/>